<gene>
    <name evidence="2" type="ORF">KQX54_005772</name>
</gene>
<dbReference type="AlphaFoldDB" id="A0AAV7I1Q5"/>
<reference evidence="2 3" key="1">
    <citation type="journal article" date="2021" name="J. Hered.">
        <title>A chromosome-level genome assembly of the parasitoid wasp, Cotesia glomerata (Hymenoptera: Braconidae).</title>
        <authorList>
            <person name="Pinto B.J."/>
            <person name="Weis J.J."/>
            <person name="Gamble T."/>
            <person name="Ode P.J."/>
            <person name="Paul R."/>
            <person name="Zaspel J.M."/>
        </authorList>
    </citation>
    <scope>NUCLEOTIDE SEQUENCE [LARGE SCALE GENOMIC DNA]</scope>
    <source>
        <strain evidence="2">CgM1</strain>
    </source>
</reference>
<proteinExistence type="predicted"/>
<evidence type="ECO:0000256" key="1">
    <source>
        <dbReference type="SAM" id="MobiDB-lite"/>
    </source>
</evidence>
<evidence type="ECO:0000313" key="2">
    <source>
        <dbReference type="EMBL" id="KAH0552112.1"/>
    </source>
</evidence>
<dbReference type="EMBL" id="JAHXZJ010001492">
    <property type="protein sequence ID" value="KAH0552112.1"/>
    <property type="molecule type" value="Genomic_DNA"/>
</dbReference>
<feature type="region of interest" description="Disordered" evidence="1">
    <location>
        <begin position="1"/>
        <end position="49"/>
    </location>
</feature>
<name>A0AAV7I1Q5_COTGL</name>
<sequence>MRKREKLTDSKRLKDGGWMKPGRSKASSKGLRVKKINREDNAGLKRGEASERLGRRWPEGDWDKSLAATTAPTHYTITI</sequence>
<comment type="caution">
    <text evidence="2">The sequence shown here is derived from an EMBL/GenBank/DDBJ whole genome shotgun (WGS) entry which is preliminary data.</text>
</comment>
<evidence type="ECO:0000313" key="3">
    <source>
        <dbReference type="Proteomes" id="UP000826195"/>
    </source>
</evidence>
<protein>
    <submittedName>
        <fullName evidence="2">Uncharacterized protein</fullName>
    </submittedName>
</protein>
<accession>A0AAV7I1Q5</accession>
<keyword evidence="3" id="KW-1185">Reference proteome</keyword>
<feature type="compositionally biased region" description="Basic and acidic residues" evidence="1">
    <location>
        <begin position="36"/>
        <end position="49"/>
    </location>
</feature>
<feature type="compositionally biased region" description="Basic and acidic residues" evidence="1">
    <location>
        <begin position="1"/>
        <end position="17"/>
    </location>
</feature>
<dbReference type="Proteomes" id="UP000826195">
    <property type="component" value="Unassembled WGS sequence"/>
</dbReference>
<organism evidence="2 3">
    <name type="scientific">Cotesia glomerata</name>
    <name type="common">Lepidopteran parasitic wasp</name>
    <name type="synonym">Apanteles glomeratus</name>
    <dbReference type="NCBI Taxonomy" id="32391"/>
    <lineage>
        <taxon>Eukaryota</taxon>
        <taxon>Metazoa</taxon>
        <taxon>Ecdysozoa</taxon>
        <taxon>Arthropoda</taxon>
        <taxon>Hexapoda</taxon>
        <taxon>Insecta</taxon>
        <taxon>Pterygota</taxon>
        <taxon>Neoptera</taxon>
        <taxon>Endopterygota</taxon>
        <taxon>Hymenoptera</taxon>
        <taxon>Apocrita</taxon>
        <taxon>Ichneumonoidea</taxon>
        <taxon>Braconidae</taxon>
        <taxon>Microgastrinae</taxon>
        <taxon>Cotesia</taxon>
    </lineage>
</organism>